<dbReference type="InterPro" id="IPR008622">
    <property type="entry name" value="FliT"/>
</dbReference>
<keyword evidence="3" id="KW-1005">Bacterial flagellum biogenesis</keyword>
<keyword evidence="2" id="KW-0963">Cytoplasm</keyword>
<evidence type="ECO:0000256" key="3">
    <source>
        <dbReference type="ARBA" id="ARBA00022795"/>
    </source>
</evidence>
<keyword evidence="7" id="KW-1185">Reference proteome</keyword>
<evidence type="ECO:0000256" key="1">
    <source>
        <dbReference type="ARBA" id="ARBA00004514"/>
    </source>
</evidence>
<evidence type="ECO:0000256" key="5">
    <source>
        <dbReference type="ARBA" id="ARBA00093797"/>
    </source>
</evidence>
<organism evidence="6 7">
    <name type="scientific">Roseateles agri</name>
    <dbReference type="NCBI Taxonomy" id="3098619"/>
    <lineage>
        <taxon>Bacteria</taxon>
        <taxon>Pseudomonadati</taxon>
        <taxon>Pseudomonadota</taxon>
        <taxon>Betaproteobacteria</taxon>
        <taxon>Burkholderiales</taxon>
        <taxon>Sphaerotilaceae</taxon>
        <taxon>Roseateles</taxon>
    </lineage>
</organism>
<comment type="subcellular location">
    <subcellularLocation>
        <location evidence="1">Cytoplasm</location>
        <location evidence="1">Cytosol</location>
    </subcellularLocation>
</comment>
<dbReference type="Pfam" id="PF05400">
    <property type="entry name" value="FliT"/>
    <property type="match status" value="1"/>
</dbReference>
<evidence type="ECO:0000313" key="6">
    <source>
        <dbReference type="EMBL" id="MDY0747433.1"/>
    </source>
</evidence>
<evidence type="ECO:0000256" key="2">
    <source>
        <dbReference type="ARBA" id="ARBA00022490"/>
    </source>
</evidence>
<dbReference type="RefSeq" id="WP_320425403.1">
    <property type="nucleotide sequence ID" value="NZ_JAXCLA010000008.1"/>
</dbReference>
<keyword evidence="4" id="KW-0143">Chaperone</keyword>
<dbReference type="Proteomes" id="UP001285263">
    <property type="component" value="Unassembled WGS sequence"/>
</dbReference>
<gene>
    <name evidence="6" type="ORF">SNE35_23215</name>
</gene>
<dbReference type="EMBL" id="JAXCLA010000008">
    <property type="protein sequence ID" value="MDY0747433.1"/>
    <property type="molecule type" value="Genomic_DNA"/>
</dbReference>
<comment type="caution">
    <text evidence="6">The sequence shown here is derived from an EMBL/GenBank/DDBJ whole genome shotgun (WGS) entry which is preliminary data.</text>
</comment>
<reference evidence="6 7" key="1">
    <citation type="submission" date="2023-11" db="EMBL/GenBank/DDBJ databases">
        <title>Paucibacter sp. nov., isolated from fresh soil in Korea.</title>
        <authorList>
            <person name="Le N.T.T."/>
        </authorList>
    </citation>
    <scope>NUCLEOTIDE SEQUENCE [LARGE SCALE GENOMIC DNA]</scope>
    <source>
        <strain evidence="6 7">R3-3</strain>
    </source>
</reference>
<sequence>MDKASRINALAQRLQQAGARRDWQGIKRVDAEIAALAAQLAPPPDLSDAERQAVERLRAVHRQVAAQCGAEVKTLGQTLVRINSQQGRWQAYSQSNQWGDSGL</sequence>
<evidence type="ECO:0000313" key="7">
    <source>
        <dbReference type="Proteomes" id="UP001285263"/>
    </source>
</evidence>
<protein>
    <recommendedName>
        <fullName evidence="5">Flagellar protein FliT</fullName>
    </recommendedName>
</protein>
<accession>A0ABU5DMC1</accession>
<proteinExistence type="predicted"/>
<name>A0ABU5DMC1_9BURK</name>
<evidence type="ECO:0000256" key="4">
    <source>
        <dbReference type="ARBA" id="ARBA00023186"/>
    </source>
</evidence>